<name>A0A857DMT6_9FIRM</name>
<proteinExistence type="predicted"/>
<organism evidence="2 3">
    <name type="scientific">Dehalobacter restrictus</name>
    <dbReference type="NCBI Taxonomy" id="55583"/>
    <lineage>
        <taxon>Bacteria</taxon>
        <taxon>Bacillati</taxon>
        <taxon>Bacillota</taxon>
        <taxon>Clostridia</taxon>
        <taxon>Eubacteriales</taxon>
        <taxon>Desulfitobacteriaceae</taxon>
        <taxon>Dehalobacter</taxon>
    </lineage>
</organism>
<dbReference type="EMBL" id="CP046996">
    <property type="protein sequence ID" value="QHA01888.1"/>
    <property type="molecule type" value="Genomic_DNA"/>
</dbReference>
<dbReference type="Pfam" id="PF07811">
    <property type="entry name" value="TadE"/>
    <property type="match status" value="1"/>
</dbReference>
<evidence type="ECO:0000313" key="3">
    <source>
        <dbReference type="Proteomes" id="UP000430508"/>
    </source>
</evidence>
<dbReference type="Proteomes" id="UP000430508">
    <property type="component" value="Chromosome"/>
</dbReference>
<sequence>MERIRLKGRVFNLMRMLKNENGQALVEFALVLPLFLTLTFAVIDLGWMMNKYLTFDYAYRNASWTMGISYDSDYSQTISGESAKKAIKEAMEKTSSLVDEEDLSVSDAKLKCWTEKKDYYTPKSGGGTDQNTKKWRYAQITASLVYTVEPLTPVGRVIFGEQLTFTKNLKKNRLIMTKEG</sequence>
<feature type="domain" description="TadE-like" evidence="1">
    <location>
        <begin position="22"/>
        <end position="62"/>
    </location>
</feature>
<evidence type="ECO:0000259" key="1">
    <source>
        <dbReference type="Pfam" id="PF07811"/>
    </source>
</evidence>
<dbReference type="AlphaFoldDB" id="A0A857DMT6"/>
<accession>A0A857DMT6</accession>
<evidence type="ECO:0000313" key="2">
    <source>
        <dbReference type="EMBL" id="QHA01888.1"/>
    </source>
</evidence>
<protein>
    <submittedName>
        <fullName evidence="2">Pilus assembly protein</fullName>
    </submittedName>
</protein>
<reference evidence="2 3" key="1">
    <citation type="submission" date="2019-12" db="EMBL/GenBank/DDBJ databases">
        <title>Sequence classification of anaerobic respiratory reductive dehalogenases: First we see many, then we see few.</title>
        <authorList>
            <person name="Molenda O."/>
            <person name="Puentes Jacome L.A."/>
            <person name="Cao X."/>
            <person name="Nesbo C.L."/>
            <person name="Tang S."/>
            <person name="Morson N."/>
            <person name="Patron J."/>
            <person name="Lomheim L."/>
            <person name="Wishart D.S."/>
            <person name="Edwards E.A."/>
        </authorList>
    </citation>
    <scope>NUCLEOTIDE SEQUENCE [LARGE SCALE GENOMIC DNA]</scope>
    <source>
        <strain evidence="2 3">12DCA</strain>
    </source>
</reference>
<dbReference type="InterPro" id="IPR012495">
    <property type="entry name" value="TadE-like_dom"/>
</dbReference>
<gene>
    <name evidence="2" type="ORF">GQ588_06490</name>
</gene>